<proteinExistence type="predicted"/>
<evidence type="ECO:0000256" key="1">
    <source>
        <dbReference type="SAM" id="Phobius"/>
    </source>
</evidence>
<keyword evidence="1" id="KW-0812">Transmembrane</keyword>
<feature type="transmembrane region" description="Helical" evidence="1">
    <location>
        <begin position="9"/>
        <end position="30"/>
    </location>
</feature>
<comment type="caution">
    <text evidence="2">The sequence shown here is derived from an EMBL/GenBank/DDBJ whole genome shotgun (WGS) entry which is preliminary data.</text>
</comment>
<accession>A0A368NDS0</accession>
<evidence type="ECO:0000313" key="2">
    <source>
        <dbReference type="EMBL" id="RCU47795.1"/>
    </source>
</evidence>
<gene>
    <name evidence="2" type="ORF">DU504_11090</name>
</gene>
<keyword evidence="1" id="KW-1133">Transmembrane helix</keyword>
<keyword evidence="3" id="KW-1185">Reference proteome</keyword>
<organism evidence="2 3">
    <name type="scientific">Haloplanus salinus</name>
    <dbReference type="NCBI Taxonomy" id="1126245"/>
    <lineage>
        <taxon>Archaea</taxon>
        <taxon>Methanobacteriati</taxon>
        <taxon>Methanobacteriota</taxon>
        <taxon>Stenosarchaea group</taxon>
        <taxon>Halobacteria</taxon>
        <taxon>Halobacteriales</taxon>
        <taxon>Haloferacaceae</taxon>
        <taxon>Haloplanus</taxon>
    </lineage>
</organism>
<dbReference type="OrthoDB" id="339605at2157"/>
<dbReference type="Pfam" id="PF26546">
    <property type="entry name" value="DUF8178"/>
    <property type="match status" value="1"/>
</dbReference>
<evidence type="ECO:0000313" key="3">
    <source>
        <dbReference type="Proteomes" id="UP000252189"/>
    </source>
</evidence>
<dbReference type="EMBL" id="QPHM01000001">
    <property type="protein sequence ID" value="RCU47795.1"/>
    <property type="molecule type" value="Genomic_DNA"/>
</dbReference>
<reference evidence="2 3" key="1">
    <citation type="submission" date="2018-07" db="EMBL/GenBank/DDBJ databases">
        <title>Genome sequences of Haloplanus salinus JCM 18368T.</title>
        <authorList>
            <person name="Kim Y.B."/>
            <person name="Roh S.W."/>
        </authorList>
    </citation>
    <scope>NUCLEOTIDE SEQUENCE [LARGE SCALE GENOMIC DNA]</scope>
    <source>
        <strain evidence="2 3">JCM 18368</strain>
    </source>
</reference>
<dbReference type="Proteomes" id="UP000252189">
    <property type="component" value="Unassembled WGS sequence"/>
</dbReference>
<keyword evidence="1" id="KW-0472">Membrane</keyword>
<dbReference type="InterPro" id="IPR058491">
    <property type="entry name" value="DUF8178"/>
</dbReference>
<dbReference type="RefSeq" id="WP_114449355.1">
    <property type="nucleotide sequence ID" value="NZ_QPHM01000001.1"/>
</dbReference>
<protein>
    <submittedName>
        <fullName evidence="2">Uncharacterized protein</fullName>
    </submittedName>
</protein>
<feature type="transmembrane region" description="Helical" evidence="1">
    <location>
        <begin position="36"/>
        <end position="53"/>
    </location>
</feature>
<name>A0A368NDS0_9EURY</name>
<sequence>MLGLTQRSLIGIVLMVVGTAAFYPTLFPGATRTVDLIAIVAAALLTLGTYLVGTDMDGRPV</sequence>
<dbReference type="AlphaFoldDB" id="A0A368NDS0"/>